<proteinExistence type="predicted"/>
<dbReference type="EMBL" id="LGRN01000245">
    <property type="protein sequence ID" value="OJD14094.1"/>
    <property type="molecule type" value="Genomic_DNA"/>
</dbReference>
<dbReference type="AlphaFoldDB" id="A0A1J9PDK7"/>
<evidence type="ECO:0000313" key="2">
    <source>
        <dbReference type="EMBL" id="OJD14094.1"/>
    </source>
</evidence>
<protein>
    <submittedName>
        <fullName evidence="2">Uncharacterized protein</fullName>
    </submittedName>
</protein>
<dbReference type="VEuPathDB" id="FungiDB:AJ78_05540"/>
<evidence type="ECO:0000313" key="3">
    <source>
        <dbReference type="Proteomes" id="UP000182235"/>
    </source>
</evidence>
<feature type="compositionally biased region" description="Basic and acidic residues" evidence="1">
    <location>
        <begin position="150"/>
        <end position="163"/>
    </location>
</feature>
<keyword evidence="3" id="KW-1185">Reference proteome</keyword>
<accession>A0A1J9PDK7</accession>
<comment type="caution">
    <text evidence="2">The sequence shown here is derived from an EMBL/GenBank/DDBJ whole genome shotgun (WGS) entry which is preliminary data.</text>
</comment>
<gene>
    <name evidence="2" type="ORF">AJ78_05540</name>
</gene>
<feature type="region of interest" description="Disordered" evidence="1">
    <location>
        <begin position="150"/>
        <end position="185"/>
    </location>
</feature>
<evidence type="ECO:0000256" key="1">
    <source>
        <dbReference type="SAM" id="MobiDB-lite"/>
    </source>
</evidence>
<name>A0A1J9PDK7_9EURO</name>
<sequence length="185" mass="20431">MAAGGCCHAWSVLTETTSPISLFIKRPDEICGLWGWGWGLALATTAMLEKCLKGGSQLGTIDDAVGASWEVSLGCTNTNYKGFLYGRDPLCHEGKIIWFGNYTHPELHLHGFNDCLVSHLFFFLFLLGALLTQLRCRIDDGENTFVTELEKEKLDSSDEKGESWDEDADNSRAQVDFDGLEISAS</sequence>
<organism evidence="2 3">
    <name type="scientific">Emergomyces pasteurianus Ep9510</name>
    <dbReference type="NCBI Taxonomy" id="1447872"/>
    <lineage>
        <taxon>Eukaryota</taxon>
        <taxon>Fungi</taxon>
        <taxon>Dikarya</taxon>
        <taxon>Ascomycota</taxon>
        <taxon>Pezizomycotina</taxon>
        <taxon>Eurotiomycetes</taxon>
        <taxon>Eurotiomycetidae</taxon>
        <taxon>Onygenales</taxon>
        <taxon>Ajellomycetaceae</taxon>
        <taxon>Emergomyces</taxon>
    </lineage>
</organism>
<dbReference type="Proteomes" id="UP000182235">
    <property type="component" value="Unassembled WGS sequence"/>
</dbReference>
<reference evidence="2 3" key="1">
    <citation type="submission" date="2015-07" db="EMBL/GenBank/DDBJ databases">
        <title>Emmonsia species relationships and genome sequence.</title>
        <authorList>
            <consortium name="The Broad Institute Genomics Platform"/>
            <person name="Cuomo C.A."/>
            <person name="Munoz J.F."/>
            <person name="Imamovic A."/>
            <person name="Priest M.E."/>
            <person name="Young S."/>
            <person name="Clay O.K."/>
            <person name="McEwen J.G."/>
        </authorList>
    </citation>
    <scope>NUCLEOTIDE SEQUENCE [LARGE SCALE GENOMIC DNA]</scope>
    <source>
        <strain evidence="2 3">UAMH 9510</strain>
    </source>
</reference>